<dbReference type="Pfam" id="PF02885">
    <property type="entry name" value="Glycos_trans_3N"/>
    <property type="match status" value="1"/>
</dbReference>
<comment type="function">
    <text evidence="9">Catalyzes the transfer of the phosphoribosyl group of 5-phosphorylribose-1-pyrophosphate (PRPP) to anthranilate to yield N-(5'-phosphoribosyl)-anthranilate (PRA).</text>
</comment>
<comment type="subunit">
    <text evidence="9">Homodimer.</text>
</comment>
<keyword evidence="5 9" id="KW-0822">Tryptophan biosynthesis</keyword>
<feature type="binding site" evidence="9">
    <location>
        <position position="81"/>
    </location>
    <ligand>
        <name>5-phospho-alpha-D-ribose 1-diphosphate</name>
        <dbReference type="ChEBI" id="CHEBI:58017"/>
    </ligand>
</feature>
<keyword evidence="9" id="KW-0479">Metal-binding</keyword>
<dbReference type="PANTHER" id="PTHR43285:SF2">
    <property type="entry name" value="ANTHRANILATE PHOSPHORIBOSYLTRANSFERASE"/>
    <property type="match status" value="1"/>
</dbReference>
<dbReference type="AlphaFoldDB" id="A0A179CXH0"/>
<evidence type="ECO:0000313" key="13">
    <source>
        <dbReference type="Proteomes" id="UP000078358"/>
    </source>
</evidence>
<keyword evidence="3 9" id="KW-0328">Glycosyltransferase</keyword>
<dbReference type="GO" id="GO:0004048">
    <property type="term" value="F:anthranilate phosphoribosyltransferase activity"/>
    <property type="evidence" value="ECO:0007669"/>
    <property type="project" value="UniProtKB-UniRule"/>
</dbReference>
<keyword evidence="9" id="KW-0460">Magnesium</keyword>
<dbReference type="NCBIfam" id="TIGR01245">
    <property type="entry name" value="trpD"/>
    <property type="match status" value="1"/>
</dbReference>
<dbReference type="GO" id="GO:0000162">
    <property type="term" value="P:L-tryptophan biosynthetic process"/>
    <property type="evidence" value="ECO:0007669"/>
    <property type="project" value="UniProtKB-UniRule"/>
</dbReference>
<dbReference type="FunFam" id="3.40.1030.10:FF:000002">
    <property type="entry name" value="Anthranilate phosphoribosyltransferase"/>
    <property type="match status" value="1"/>
</dbReference>
<dbReference type="PANTHER" id="PTHR43285">
    <property type="entry name" value="ANTHRANILATE PHOSPHORIBOSYLTRANSFERASE"/>
    <property type="match status" value="1"/>
</dbReference>
<feature type="binding site" evidence="9">
    <location>
        <begin position="84"/>
        <end position="85"/>
    </location>
    <ligand>
        <name>5-phospho-alpha-D-ribose 1-diphosphate</name>
        <dbReference type="ChEBI" id="CHEBI:58017"/>
    </ligand>
</feature>
<evidence type="ECO:0000256" key="7">
    <source>
        <dbReference type="ARBA" id="ARBA00052328"/>
    </source>
</evidence>
<feature type="binding site" evidence="9">
    <location>
        <position position="226"/>
    </location>
    <ligand>
        <name>Mg(2+)</name>
        <dbReference type="ChEBI" id="CHEBI:18420"/>
        <label>2</label>
    </ligand>
</feature>
<evidence type="ECO:0000256" key="8">
    <source>
        <dbReference type="ARBA" id="ARBA00061188"/>
    </source>
</evidence>
<comment type="similarity">
    <text evidence="9">Belongs to the anthranilate phosphoribosyltransferase family.</text>
</comment>
<keyword evidence="6 9" id="KW-0057">Aromatic amino acid biosynthesis</keyword>
<dbReference type="SUPFAM" id="SSF47648">
    <property type="entry name" value="Nucleoside phosphorylase/phosphoribosyltransferase N-terminal domain"/>
    <property type="match status" value="1"/>
</dbReference>
<comment type="cofactor">
    <cofactor evidence="9">
        <name>Mg(2+)</name>
        <dbReference type="ChEBI" id="CHEBI:18420"/>
    </cofactor>
    <text evidence="9">Binds 2 magnesium ions per monomer.</text>
</comment>
<feature type="binding site" evidence="9">
    <location>
        <position position="89"/>
    </location>
    <ligand>
        <name>5-phospho-alpha-D-ribose 1-diphosphate</name>
        <dbReference type="ChEBI" id="CHEBI:58017"/>
    </ligand>
</feature>
<keyword evidence="2 9" id="KW-0028">Amino-acid biosynthesis</keyword>
<evidence type="ECO:0000259" key="11">
    <source>
        <dbReference type="Pfam" id="PF02885"/>
    </source>
</evidence>
<comment type="similarity">
    <text evidence="8">In the C-terminal section; belongs to the anthranilate phosphoribosyltransferase family.</text>
</comment>
<evidence type="ECO:0000256" key="2">
    <source>
        <dbReference type="ARBA" id="ARBA00022605"/>
    </source>
</evidence>
<protein>
    <recommendedName>
        <fullName evidence="9">Anthranilate phosphoribosyltransferase</fullName>
        <ecNumber evidence="9">2.4.2.18</ecNumber>
    </recommendedName>
</protein>
<dbReference type="InterPro" id="IPR005940">
    <property type="entry name" value="Anthranilate_Pribosyl_Tfrase"/>
</dbReference>
<evidence type="ECO:0000256" key="6">
    <source>
        <dbReference type="ARBA" id="ARBA00023141"/>
    </source>
</evidence>
<feature type="domain" description="Glycosyl transferase family 3" evidence="10">
    <location>
        <begin position="75"/>
        <end position="323"/>
    </location>
</feature>
<feature type="binding site" evidence="9">
    <location>
        <position position="167"/>
    </location>
    <ligand>
        <name>anthranilate</name>
        <dbReference type="ChEBI" id="CHEBI:16567"/>
        <label>2</label>
    </ligand>
</feature>
<dbReference type="InterPro" id="IPR017459">
    <property type="entry name" value="Glycosyl_Trfase_fam3_N_dom"/>
</dbReference>
<comment type="caution">
    <text evidence="12">The sequence shown here is derived from an EMBL/GenBank/DDBJ whole genome shotgun (WGS) entry which is preliminary data.</text>
</comment>
<evidence type="ECO:0000256" key="3">
    <source>
        <dbReference type="ARBA" id="ARBA00022676"/>
    </source>
</evidence>
<evidence type="ECO:0000259" key="10">
    <source>
        <dbReference type="Pfam" id="PF00591"/>
    </source>
</evidence>
<dbReference type="EC" id="2.4.2.18" evidence="9"/>
<accession>A0A179CXH0</accession>
<dbReference type="GO" id="GO:0000287">
    <property type="term" value="F:magnesium ion binding"/>
    <property type="evidence" value="ECO:0007669"/>
    <property type="project" value="UniProtKB-UniRule"/>
</dbReference>
<comment type="caution">
    <text evidence="9">Lacks conserved residue(s) required for the propagation of feature annotation.</text>
</comment>
<dbReference type="InterPro" id="IPR036320">
    <property type="entry name" value="Glycosyl_Trfase_fam3_N_dom_sf"/>
</dbReference>
<proteinExistence type="inferred from homology"/>
<dbReference type="RefSeq" id="WP_064318909.1">
    <property type="nucleotide sequence ID" value="NZ_JACI01000002.1"/>
</dbReference>
<gene>
    <name evidence="9" type="primary">trpD</name>
    <name evidence="12" type="ORF">F480_09735</name>
</gene>
<feature type="binding site" evidence="9">
    <location>
        <position position="226"/>
    </location>
    <ligand>
        <name>Mg(2+)</name>
        <dbReference type="ChEBI" id="CHEBI:18420"/>
        <label>1</label>
    </ligand>
</feature>
<evidence type="ECO:0000313" key="12">
    <source>
        <dbReference type="EMBL" id="OAQ14606.1"/>
    </source>
</evidence>
<dbReference type="HAMAP" id="MF_00211">
    <property type="entry name" value="TrpD"/>
    <property type="match status" value="1"/>
</dbReference>
<organism evidence="12 13">
    <name type="scientific">Bibersteinia trehalosi Y31</name>
    <dbReference type="NCBI Taxonomy" id="1261658"/>
    <lineage>
        <taxon>Bacteria</taxon>
        <taxon>Pseudomonadati</taxon>
        <taxon>Pseudomonadota</taxon>
        <taxon>Gammaproteobacteria</taxon>
        <taxon>Pasteurellales</taxon>
        <taxon>Pasteurellaceae</taxon>
        <taxon>Bibersteinia</taxon>
    </lineage>
</organism>
<evidence type="ECO:0000256" key="5">
    <source>
        <dbReference type="ARBA" id="ARBA00022822"/>
    </source>
</evidence>
<dbReference type="EMBL" id="JACI01000002">
    <property type="protein sequence ID" value="OAQ14606.1"/>
    <property type="molecule type" value="Genomic_DNA"/>
</dbReference>
<dbReference type="GO" id="GO:0005829">
    <property type="term" value="C:cytosol"/>
    <property type="evidence" value="ECO:0007669"/>
    <property type="project" value="TreeGrafter"/>
</dbReference>
<feature type="binding site" evidence="9">
    <location>
        <position position="225"/>
    </location>
    <ligand>
        <name>Mg(2+)</name>
        <dbReference type="ChEBI" id="CHEBI:18420"/>
        <label>2</label>
    </ligand>
</feature>
<dbReference type="InterPro" id="IPR035902">
    <property type="entry name" value="Nuc_phospho_transferase"/>
</dbReference>
<feature type="binding site" evidence="9">
    <location>
        <begin position="91"/>
        <end position="94"/>
    </location>
    <ligand>
        <name>5-phospho-alpha-D-ribose 1-diphosphate</name>
        <dbReference type="ChEBI" id="CHEBI:58017"/>
    </ligand>
</feature>
<dbReference type="Pfam" id="PF00591">
    <property type="entry name" value="Glycos_transf_3"/>
    <property type="match status" value="1"/>
</dbReference>
<dbReference type="PATRIC" id="fig|1261658.3.peg.1946"/>
<feature type="binding site" evidence="9">
    <location>
        <begin position="109"/>
        <end position="117"/>
    </location>
    <ligand>
        <name>5-phospho-alpha-D-ribose 1-diphosphate</name>
        <dbReference type="ChEBI" id="CHEBI:58017"/>
    </ligand>
</feature>
<keyword evidence="4 9" id="KW-0808">Transferase</keyword>
<reference evidence="12 13" key="1">
    <citation type="submission" date="2014-01" db="EMBL/GenBank/DDBJ databases">
        <authorList>
            <person name="Zuccon D."/>
        </authorList>
    </citation>
    <scope>NUCLEOTIDE SEQUENCE [LARGE SCALE GENOMIC DNA]</scope>
    <source>
        <strain evidence="12 13">Y31</strain>
    </source>
</reference>
<evidence type="ECO:0000256" key="1">
    <source>
        <dbReference type="ARBA" id="ARBA00004907"/>
    </source>
</evidence>
<dbReference type="Proteomes" id="UP000078358">
    <property type="component" value="Unassembled WGS sequence"/>
</dbReference>
<dbReference type="InterPro" id="IPR000312">
    <property type="entry name" value="Glycosyl_Trfase_fam3"/>
</dbReference>
<name>A0A179CXH0_BIBTR</name>
<sequence>MQHEQILEKLFSHCLLSQAESHYLFSQIMQGQLLPEQLAAALIALKLRGETIEEISGAVVATLENAQAFPHPDYAFADIVGTGGDGQNTINISTASSIVAATMGFPIAKHGSRGVSSPTGASDVLSALGINVAVSPETARQALDEIGLCFLFAPNYHTGFKHALPVRQALKTRTLFNILGPLVNPARPRHQLLGVYSPTLLKIYAETVAKLGHKHTIVVHGSGLDEVAIHGETEVAEIKHSEIRYYSVSPEDFGVQRHSLEALRGGKPAENAAKITALLQGKGEAAHIDAVAVNVAMLMRLFGYENIKANAEKVKNVLASGKAFETLQKLSQYS</sequence>
<dbReference type="Gene3D" id="1.20.970.10">
    <property type="entry name" value="Transferase, Pyrimidine Nucleoside Phosphorylase, Chain C"/>
    <property type="match status" value="1"/>
</dbReference>
<dbReference type="UniPathway" id="UPA00035">
    <property type="reaction ID" value="UER00041"/>
</dbReference>
<evidence type="ECO:0000256" key="4">
    <source>
        <dbReference type="ARBA" id="ARBA00022679"/>
    </source>
</evidence>
<feature type="binding site" evidence="9">
    <location>
        <position position="81"/>
    </location>
    <ligand>
        <name>anthranilate</name>
        <dbReference type="ChEBI" id="CHEBI:16567"/>
        <label>1</label>
    </ligand>
</feature>
<feature type="binding site" evidence="9">
    <location>
        <position position="121"/>
    </location>
    <ligand>
        <name>5-phospho-alpha-D-ribose 1-diphosphate</name>
        <dbReference type="ChEBI" id="CHEBI:58017"/>
    </ligand>
</feature>
<evidence type="ECO:0000256" key="9">
    <source>
        <dbReference type="HAMAP-Rule" id="MF_00211"/>
    </source>
</evidence>
<comment type="catalytic activity">
    <reaction evidence="7 9">
        <text>N-(5-phospho-beta-D-ribosyl)anthranilate + diphosphate = 5-phospho-alpha-D-ribose 1-diphosphate + anthranilate</text>
        <dbReference type="Rhea" id="RHEA:11768"/>
        <dbReference type="ChEBI" id="CHEBI:16567"/>
        <dbReference type="ChEBI" id="CHEBI:18277"/>
        <dbReference type="ChEBI" id="CHEBI:33019"/>
        <dbReference type="ChEBI" id="CHEBI:58017"/>
        <dbReference type="EC" id="2.4.2.18"/>
    </reaction>
</comment>
<feature type="binding site" evidence="9">
    <location>
        <position position="93"/>
    </location>
    <ligand>
        <name>Mg(2+)</name>
        <dbReference type="ChEBI" id="CHEBI:18420"/>
        <label>1</label>
    </ligand>
</feature>
<feature type="domain" description="Glycosyl transferase family 3 N-terminal" evidence="11">
    <location>
        <begin position="5"/>
        <end position="66"/>
    </location>
</feature>
<dbReference type="SUPFAM" id="SSF52418">
    <property type="entry name" value="Nucleoside phosphorylase/phosphoribosyltransferase catalytic domain"/>
    <property type="match status" value="1"/>
</dbReference>
<dbReference type="Gene3D" id="3.40.1030.10">
    <property type="entry name" value="Nucleoside phosphorylase/phosphoribosyltransferase catalytic domain"/>
    <property type="match status" value="1"/>
</dbReference>
<comment type="pathway">
    <text evidence="1 9">Amino-acid biosynthesis; L-tryptophan biosynthesis; L-tryptophan from chorismate: step 2/5.</text>
</comment>